<organism evidence="1 2">
    <name type="scientific">Zoogloea dura</name>
    <dbReference type="NCBI Taxonomy" id="2728840"/>
    <lineage>
        <taxon>Bacteria</taxon>
        <taxon>Pseudomonadati</taxon>
        <taxon>Pseudomonadota</taxon>
        <taxon>Betaproteobacteria</taxon>
        <taxon>Rhodocyclales</taxon>
        <taxon>Zoogloeaceae</taxon>
        <taxon>Zoogloea</taxon>
    </lineage>
</organism>
<sequence>MRVNPLCEPQLCEAGGIYGGFIMGWIFRPAEIHDKAVPSRIRVEVEIGDTNASGLQAVPVPQTQAAPRQ</sequence>
<name>A0A848G324_9RHOO</name>
<reference evidence="1 2" key="1">
    <citation type="submission" date="2020-04" db="EMBL/GenBank/DDBJ databases">
        <title>Zoogloea sp. G-4-1-14 isolated from soil.</title>
        <authorList>
            <person name="Dahal R.H."/>
        </authorList>
    </citation>
    <scope>NUCLEOTIDE SEQUENCE [LARGE SCALE GENOMIC DNA]</scope>
    <source>
        <strain evidence="1 2">G-4-1-14</strain>
    </source>
</reference>
<protein>
    <submittedName>
        <fullName evidence="1">Uncharacterized protein</fullName>
    </submittedName>
</protein>
<comment type="caution">
    <text evidence="1">The sequence shown here is derived from an EMBL/GenBank/DDBJ whole genome shotgun (WGS) entry which is preliminary data.</text>
</comment>
<dbReference type="EMBL" id="JABBGA010000009">
    <property type="protein sequence ID" value="NML26607.1"/>
    <property type="molecule type" value="Genomic_DNA"/>
</dbReference>
<evidence type="ECO:0000313" key="1">
    <source>
        <dbReference type="EMBL" id="NML26607.1"/>
    </source>
</evidence>
<dbReference type="Proteomes" id="UP000580043">
    <property type="component" value="Unassembled WGS sequence"/>
</dbReference>
<accession>A0A848G324</accession>
<gene>
    <name evidence="1" type="ORF">HHL15_12705</name>
</gene>
<proteinExistence type="predicted"/>
<evidence type="ECO:0000313" key="2">
    <source>
        <dbReference type="Proteomes" id="UP000580043"/>
    </source>
</evidence>
<keyword evidence="2" id="KW-1185">Reference proteome</keyword>
<dbReference type="AlphaFoldDB" id="A0A848G324"/>
<dbReference type="RefSeq" id="WP_169146150.1">
    <property type="nucleotide sequence ID" value="NZ_JABBGA010000009.1"/>
</dbReference>